<name>A0A2T6ZYB2_TUBBO</name>
<feature type="region of interest" description="Disordered" evidence="1">
    <location>
        <begin position="123"/>
        <end position="156"/>
    </location>
</feature>
<sequence>MANGKGLEAELALAVPVWVRLQRYGERTTDAGELLQTPAEDPATKVHRFTTNPPIGHRASFGHAMSIDFDYLIGVPNLDDTFDREASPLKDIRNLRASQLVLPNTTKHTGSLADAQLEFPPLHTGYSSDRSRPFRSRLQLPPWHDTQPSETKTAQS</sequence>
<reference evidence="2 3" key="1">
    <citation type="submission" date="2017-04" db="EMBL/GenBank/DDBJ databases">
        <title>Draft genome sequence of Tuber borchii Vittad., a whitish edible truffle.</title>
        <authorList>
            <consortium name="DOE Joint Genome Institute"/>
            <person name="Murat C."/>
            <person name="Kuo A."/>
            <person name="Barry K.W."/>
            <person name="Clum A."/>
            <person name="Dockter R.B."/>
            <person name="Fauchery L."/>
            <person name="Iotti M."/>
            <person name="Kohler A."/>
            <person name="Labutti K."/>
            <person name="Lindquist E.A."/>
            <person name="Lipzen A."/>
            <person name="Ohm R.A."/>
            <person name="Wang M."/>
            <person name="Grigoriev I.V."/>
            <person name="Zambonelli A."/>
            <person name="Martin F.M."/>
        </authorList>
    </citation>
    <scope>NUCLEOTIDE SEQUENCE [LARGE SCALE GENOMIC DNA]</scope>
    <source>
        <strain evidence="2 3">Tbo3840</strain>
    </source>
</reference>
<gene>
    <name evidence="2" type="ORF">B9Z19DRAFT_1063434</name>
</gene>
<evidence type="ECO:0000256" key="1">
    <source>
        <dbReference type="SAM" id="MobiDB-lite"/>
    </source>
</evidence>
<dbReference type="OrthoDB" id="298939at2759"/>
<dbReference type="AlphaFoldDB" id="A0A2T6ZYB2"/>
<comment type="caution">
    <text evidence="2">The sequence shown here is derived from an EMBL/GenBank/DDBJ whole genome shotgun (WGS) entry which is preliminary data.</text>
</comment>
<keyword evidence="3" id="KW-1185">Reference proteome</keyword>
<proteinExistence type="predicted"/>
<dbReference type="EMBL" id="NESQ01000064">
    <property type="protein sequence ID" value="PUU80456.1"/>
    <property type="molecule type" value="Genomic_DNA"/>
</dbReference>
<dbReference type="STRING" id="42251.A0A2T6ZYB2"/>
<feature type="compositionally biased region" description="Polar residues" evidence="1">
    <location>
        <begin position="146"/>
        <end position="156"/>
    </location>
</feature>
<organism evidence="2 3">
    <name type="scientific">Tuber borchii</name>
    <name type="common">White truffle</name>
    <dbReference type="NCBI Taxonomy" id="42251"/>
    <lineage>
        <taxon>Eukaryota</taxon>
        <taxon>Fungi</taxon>
        <taxon>Dikarya</taxon>
        <taxon>Ascomycota</taxon>
        <taxon>Pezizomycotina</taxon>
        <taxon>Pezizomycetes</taxon>
        <taxon>Pezizales</taxon>
        <taxon>Tuberaceae</taxon>
        <taxon>Tuber</taxon>
    </lineage>
</organism>
<evidence type="ECO:0000313" key="2">
    <source>
        <dbReference type="EMBL" id="PUU80456.1"/>
    </source>
</evidence>
<evidence type="ECO:0000313" key="3">
    <source>
        <dbReference type="Proteomes" id="UP000244722"/>
    </source>
</evidence>
<protein>
    <submittedName>
        <fullName evidence="2">Uncharacterized protein</fullName>
    </submittedName>
</protein>
<accession>A0A2T6ZYB2</accession>
<dbReference type="Proteomes" id="UP000244722">
    <property type="component" value="Unassembled WGS sequence"/>
</dbReference>